<dbReference type="GO" id="GO:0005576">
    <property type="term" value="C:extracellular region"/>
    <property type="evidence" value="ECO:0007669"/>
    <property type="project" value="UniProtKB-SubCell"/>
</dbReference>
<dbReference type="GO" id="GO:0015918">
    <property type="term" value="P:sterol transport"/>
    <property type="evidence" value="ECO:0007669"/>
    <property type="project" value="InterPro"/>
</dbReference>
<keyword evidence="6" id="KW-1185">Reference proteome</keyword>
<comment type="caution">
    <text evidence="5">The sequence shown here is derived from an EMBL/GenBank/DDBJ whole genome shotgun (WGS) entry which is preliminary data.</text>
</comment>
<evidence type="ECO:0000256" key="1">
    <source>
        <dbReference type="ARBA" id="ARBA00004613"/>
    </source>
</evidence>
<feature type="non-terminal residue" evidence="5">
    <location>
        <position position="115"/>
    </location>
</feature>
<sequence>IKSVDVTPCDSDPCSFRKGQTVTVTGKFVANRNTPTAVLKATVDVGGIPLEYPGIDPNACNSLPCPLQKGREYSMTLRVKSEKYFPTMSTKMRWTLTGQNDQQLACAEVNVSIRD</sequence>
<name>A0A3S3P5C9_9ACAR</name>
<dbReference type="Proteomes" id="UP000285301">
    <property type="component" value="Unassembled WGS sequence"/>
</dbReference>
<dbReference type="InterPro" id="IPR039670">
    <property type="entry name" value="NPC2-like"/>
</dbReference>
<dbReference type="FunFam" id="2.60.40.770:FF:000001">
    <property type="entry name" value="NPC intracellular cholesterol transporter 2"/>
    <property type="match status" value="1"/>
</dbReference>
<evidence type="ECO:0000256" key="3">
    <source>
        <dbReference type="ARBA" id="ARBA00022525"/>
    </source>
</evidence>
<keyword evidence="3" id="KW-0964">Secreted</keyword>
<proteinExistence type="inferred from homology"/>
<dbReference type="SMART" id="SM00737">
    <property type="entry name" value="ML"/>
    <property type="match status" value="1"/>
</dbReference>
<dbReference type="GO" id="GO:0032934">
    <property type="term" value="F:sterol binding"/>
    <property type="evidence" value="ECO:0007669"/>
    <property type="project" value="InterPro"/>
</dbReference>
<dbReference type="InterPro" id="IPR014756">
    <property type="entry name" value="Ig_E-set"/>
</dbReference>
<comment type="subcellular location">
    <subcellularLocation>
        <location evidence="1">Secreted</location>
    </subcellularLocation>
</comment>
<dbReference type="PANTHER" id="PTHR11306">
    <property type="entry name" value="NIEMANN PICK TYPE C2 PROTEIN NPC2-RELATED"/>
    <property type="match status" value="1"/>
</dbReference>
<dbReference type="EMBL" id="NCKU01004733">
    <property type="protein sequence ID" value="RWS05505.1"/>
    <property type="molecule type" value="Genomic_DNA"/>
</dbReference>
<evidence type="ECO:0000313" key="5">
    <source>
        <dbReference type="EMBL" id="RWS05505.1"/>
    </source>
</evidence>
<comment type="similarity">
    <text evidence="2">Belongs to the NPC2 family.</text>
</comment>
<protein>
    <submittedName>
        <fullName evidence="5">Epididymal secretory protein E1-like protein</fullName>
    </submittedName>
</protein>
<feature type="non-terminal residue" evidence="5">
    <location>
        <position position="1"/>
    </location>
</feature>
<accession>A0A3S3P5C9</accession>
<dbReference type="PANTHER" id="PTHR11306:SF68">
    <property type="entry name" value="NPC INTRACELLULAR CHOLESTEROL TRANSPORTER 2"/>
    <property type="match status" value="1"/>
</dbReference>
<dbReference type="AlphaFoldDB" id="A0A3S3P5C9"/>
<dbReference type="STRING" id="1965070.A0A3S3P5C9"/>
<evidence type="ECO:0000259" key="4">
    <source>
        <dbReference type="SMART" id="SM00737"/>
    </source>
</evidence>
<evidence type="ECO:0000256" key="2">
    <source>
        <dbReference type="ARBA" id="ARBA00006370"/>
    </source>
</evidence>
<dbReference type="InterPro" id="IPR003172">
    <property type="entry name" value="ML_dom"/>
</dbReference>
<evidence type="ECO:0000313" key="6">
    <source>
        <dbReference type="Proteomes" id="UP000285301"/>
    </source>
</evidence>
<feature type="domain" description="MD-2-related lipid-recognition" evidence="4">
    <location>
        <begin position="1"/>
        <end position="111"/>
    </location>
</feature>
<dbReference type="Pfam" id="PF02221">
    <property type="entry name" value="E1_DerP2_DerF2"/>
    <property type="match status" value="1"/>
</dbReference>
<dbReference type="OrthoDB" id="6491179at2759"/>
<reference evidence="5 6" key="1">
    <citation type="journal article" date="2018" name="Gigascience">
        <title>Genomes of trombidid mites reveal novel predicted allergens and laterally-transferred genes associated with secondary metabolism.</title>
        <authorList>
            <person name="Dong X."/>
            <person name="Chaisiri K."/>
            <person name="Xia D."/>
            <person name="Armstrong S.D."/>
            <person name="Fang Y."/>
            <person name="Donnelly M.J."/>
            <person name="Kadowaki T."/>
            <person name="McGarry J.W."/>
            <person name="Darby A.C."/>
            <person name="Makepeace B.L."/>
        </authorList>
    </citation>
    <scope>NUCLEOTIDE SEQUENCE [LARGE SCALE GENOMIC DNA]</scope>
    <source>
        <strain evidence="5">UoL-WK</strain>
    </source>
</reference>
<gene>
    <name evidence="5" type="ORF">B4U79_14449</name>
</gene>
<dbReference type="Gene3D" id="2.60.40.770">
    <property type="match status" value="1"/>
</dbReference>
<organism evidence="5 6">
    <name type="scientific">Dinothrombium tinctorium</name>
    <dbReference type="NCBI Taxonomy" id="1965070"/>
    <lineage>
        <taxon>Eukaryota</taxon>
        <taxon>Metazoa</taxon>
        <taxon>Ecdysozoa</taxon>
        <taxon>Arthropoda</taxon>
        <taxon>Chelicerata</taxon>
        <taxon>Arachnida</taxon>
        <taxon>Acari</taxon>
        <taxon>Acariformes</taxon>
        <taxon>Trombidiformes</taxon>
        <taxon>Prostigmata</taxon>
        <taxon>Anystina</taxon>
        <taxon>Parasitengona</taxon>
        <taxon>Trombidioidea</taxon>
        <taxon>Trombidiidae</taxon>
        <taxon>Dinothrombium</taxon>
    </lineage>
</organism>
<dbReference type="SUPFAM" id="SSF81296">
    <property type="entry name" value="E set domains"/>
    <property type="match status" value="1"/>
</dbReference>